<dbReference type="EMBL" id="MNAD01000155">
    <property type="protein sequence ID" value="OJT15480.1"/>
    <property type="molecule type" value="Genomic_DNA"/>
</dbReference>
<dbReference type="OrthoDB" id="2740860at2759"/>
<evidence type="ECO:0008006" key="3">
    <source>
        <dbReference type="Google" id="ProtNLM"/>
    </source>
</evidence>
<protein>
    <recommendedName>
        <fullName evidence="3">F-box domain-containing protein</fullName>
    </recommendedName>
</protein>
<accession>A0A1M2W6W4</accession>
<gene>
    <name evidence="1" type="ORF">TRAPUB_7351</name>
</gene>
<dbReference type="Proteomes" id="UP000184267">
    <property type="component" value="Unassembled WGS sequence"/>
</dbReference>
<dbReference type="SUPFAM" id="SSF81383">
    <property type="entry name" value="F-box domain"/>
    <property type="match status" value="1"/>
</dbReference>
<dbReference type="InterPro" id="IPR036047">
    <property type="entry name" value="F-box-like_dom_sf"/>
</dbReference>
<evidence type="ECO:0000313" key="1">
    <source>
        <dbReference type="EMBL" id="OJT15480.1"/>
    </source>
</evidence>
<sequence>MNANEWYLLNIDRQQRAQTLFGTLDQLLLEGTPKEDPGGHTALLNSLRTPCLPRKVDEWLSAGCIARQHSPLAWLPVELLDMVLDELLMRDVVMFAITCKSLLSITKRRVLSVLKALHAPWQNGRLILRMNTTYERADLPAGLFTDAEWERIATAHLSRAVHAKFLNLWGSTQYEVALGRRDPLYHLRRRAPTTLRPGVKGPYGQWNMPSSAVSAKRSEGPSDFRMFSVLWGCAGVAYPEGARVLCNISKGEYIREDTLTVARDTGATLAHALLARIAWSTQRSITVECAGWAKEELRHGSWAGDRVCVVTMDTLPALGREVGPWTDVTDAVDRLLWDIKAADIPRHW</sequence>
<dbReference type="OMA" id="GPSDFRM"/>
<dbReference type="AlphaFoldDB" id="A0A1M2W6W4"/>
<comment type="caution">
    <text evidence="1">The sequence shown here is derived from an EMBL/GenBank/DDBJ whole genome shotgun (WGS) entry which is preliminary data.</text>
</comment>
<organism evidence="1 2">
    <name type="scientific">Trametes pubescens</name>
    <name type="common">White-rot fungus</name>
    <dbReference type="NCBI Taxonomy" id="154538"/>
    <lineage>
        <taxon>Eukaryota</taxon>
        <taxon>Fungi</taxon>
        <taxon>Dikarya</taxon>
        <taxon>Basidiomycota</taxon>
        <taxon>Agaricomycotina</taxon>
        <taxon>Agaricomycetes</taxon>
        <taxon>Polyporales</taxon>
        <taxon>Polyporaceae</taxon>
        <taxon>Trametes</taxon>
    </lineage>
</organism>
<proteinExistence type="predicted"/>
<name>A0A1M2W6W4_TRAPU</name>
<evidence type="ECO:0000313" key="2">
    <source>
        <dbReference type="Proteomes" id="UP000184267"/>
    </source>
</evidence>
<keyword evidence="2" id="KW-1185">Reference proteome</keyword>
<reference evidence="1 2" key="1">
    <citation type="submission" date="2016-10" db="EMBL/GenBank/DDBJ databases">
        <title>Genome sequence of the basidiomycete white-rot fungus Trametes pubescens.</title>
        <authorList>
            <person name="Makela M.R."/>
            <person name="Granchi Z."/>
            <person name="Peng M."/>
            <person name="De Vries R.P."/>
            <person name="Grigoriev I."/>
            <person name="Riley R."/>
            <person name="Hilden K."/>
        </authorList>
    </citation>
    <scope>NUCLEOTIDE SEQUENCE [LARGE SCALE GENOMIC DNA]</scope>
    <source>
        <strain evidence="1 2">FBCC735</strain>
    </source>
</reference>